<evidence type="ECO:0008006" key="11">
    <source>
        <dbReference type="Google" id="ProtNLM"/>
    </source>
</evidence>
<organism evidence="9 10">
    <name type="scientific">Pontiella agarivorans</name>
    <dbReference type="NCBI Taxonomy" id="3038953"/>
    <lineage>
        <taxon>Bacteria</taxon>
        <taxon>Pseudomonadati</taxon>
        <taxon>Kiritimatiellota</taxon>
        <taxon>Kiritimatiellia</taxon>
        <taxon>Kiritimatiellales</taxon>
        <taxon>Pontiellaceae</taxon>
        <taxon>Pontiella</taxon>
    </lineage>
</organism>
<keyword evidence="6 8" id="KW-1133">Transmembrane helix</keyword>
<keyword evidence="5 8" id="KW-0812">Transmembrane</keyword>
<evidence type="ECO:0000256" key="7">
    <source>
        <dbReference type="ARBA" id="ARBA00023136"/>
    </source>
</evidence>
<dbReference type="EMBL" id="JARVCO010000012">
    <property type="protein sequence ID" value="MDZ8119817.1"/>
    <property type="molecule type" value="Genomic_DNA"/>
</dbReference>
<sequence length="504" mass="55123">MGKAVPILGSLSVLLALLLSCMNLQHGNLNQDEGWYLYAAKMVSEGHKPYADFAFTQGPVLPQVYAALFPIVGKFGVAGGRAITTVFGLLAAGFAGLLAFRTSEKRWVALIAVVLLIAGNVYQSYFTTVVKTYGLTAFFLMAGFYLLTLRNKAALVVGGALLALAAGTRLSAGIVLPITGVWLIFQTERKLDWLWFGIGGGVMLLAVYAPPFFQSSEQAHFGLLGYHAGRDPGGLGALLTLKVGFISRFVQAYFIFTLLTLAALIFRPLEKQRNPTAALLWCCGIGISLVHGIAAFPYDDYQAIAYPVLATAVMLTILPRIGNPWVVPSLSFLLLASIAAAFSSPINQDWFVRGRDRIWWQFKEQSDLALLRDAAEIVKQHSPEGSELLTQDTYLAIEANRSVPRGMEMGPFSYYPDMPTEQAEKMHLLNRDLLFQTLETSTAPVAAFSGYGLAIESPAITEISPAERASFSSVLESRFDLLQKIPYFGQAHTELIMLKRREAE</sequence>
<keyword evidence="3" id="KW-0328">Glycosyltransferase</keyword>
<evidence type="ECO:0000256" key="2">
    <source>
        <dbReference type="ARBA" id="ARBA00022475"/>
    </source>
</evidence>
<feature type="transmembrane region" description="Helical" evidence="8">
    <location>
        <begin position="191"/>
        <end position="209"/>
    </location>
</feature>
<evidence type="ECO:0000256" key="8">
    <source>
        <dbReference type="SAM" id="Phobius"/>
    </source>
</evidence>
<keyword evidence="7 8" id="KW-0472">Membrane</keyword>
<evidence type="ECO:0000256" key="3">
    <source>
        <dbReference type="ARBA" id="ARBA00022676"/>
    </source>
</evidence>
<evidence type="ECO:0000256" key="6">
    <source>
        <dbReference type="ARBA" id="ARBA00022989"/>
    </source>
</evidence>
<comment type="subcellular location">
    <subcellularLocation>
        <location evidence="1">Cell membrane</location>
        <topology evidence="1">Multi-pass membrane protein</topology>
    </subcellularLocation>
</comment>
<gene>
    <name evidence="9" type="ORF">P9H32_14400</name>
</gene>
<feature type="transmembrane region" description="Helical" evidence="8">
    <location>
        <begin position="161"/>
        <end position="185"/>
    </location>
</feature>
<dbReference type="PANTHER" id="PTHR33908:SF11">
    <property type="entry name" value="MEMBRANE PROTEIN"/>
    <property type="match status" value="1"/>
</dbReference>
<protein>
    <recommendedName>
        <fullName evidence="11">Glycosyltransferase RgtA/B/C/D-like domain-containing protein</fullName>
    </recommendedName>
</protein>
<feature type="transmembrane region" description="Helical" evidence="8">
    <location>
        <begin position="278"/>
        <end position="296"/>
    </location>
</feature>
<feature type="transmembrane region" description="Helical" evidence="8">
    <location>
        <begin position="245"/>
        <end position="266"/>
    </location>
</feature>
<dbReference type="PROSITE" id="PS51257">
    <property type="entry name" value="PROKAR_LIPOPROTEIN"/>
    <property type="match status" value="1"/>
</dbReference>
<evidence type="ECO:0000256" key="5">
    <source>
        <dbReference type="ARBA" id="ARBA00022692"/>
    </source>
</evidence>
<dbReference type="InterPro" id="IPR050297">
    <property type="entry name" value="LipidA_mod_glycosyltrf_83"/>
</dbReference>
<keyword evidence="2" id="KW-1003">Cell membrane</keyword>
<dbReference type="Proteomes" id="UP001290861">
    <property type="component" value="Unassembled WGS sequence"/>
</dbReference>
<evidence type="ECO:0000256" key="4">
    <source>
        <dbReference type="ARBA" id="ARBA00022679"/>
    </source>
</evidence>
<keyword evidence="4" id="KW-0808">Transferase</keyword>
<evidence type="ECO:0000256" key="1">
    <source>
        <dbReference type="ARBA" id="ARBA00004651"/>
    </source>
</evidence>
<feature type="transmembrane region" description="Helical" evidence="8">
    <location>
        <begin position="82"/>
        <end position="100"/>
    </location>
</feature>
<reference evidence="9 10" key="1">
    <citation type="journal article" date="2024" name="Appl. Environ. Microbiol.">
        <title>Pontiella agarivorans sp. nov., a novel marine anaerobic bacterium capable of degrading macroalgal polysaccharides and fixing nitrogen.</title>
        <authorList>
            <person name="Liu N."/>
            <person name="Kivenson V."/>
            <person name="Peng X."/>
            <person name="Cui Z."/>
            <person name="Lankiewicz T.S."/>
            <person name="Gosselin K.M."/>
            <person name="English C.J."/>
            <person name="Blair E.M."/>
            <person name="O'Malley M.A."/>
            <person name="Valentine D.L."/>
        </authorList>
    </citation>
    <scope>NUCLEOTIDE SEQUENCE [LARGE SCALE GENOMIC DNA]</scope>
    <source>
        <strain evidence="9 10">NLcol2</strain>
    </source>
</reference>
<dbReference type="RefSeq" id="WP_322609599.1">
    <property type="nucleotide sequence ID" value="NZ_JARVCO010000012.1"/>
</dbReference>
<dbReference type="PANTHER" id="PTHR33908">
    <property type="entry name" value="MANNOSYLTRANSFERASE YKCB-RELATED"/>
    <property type="match status" value="1"/>
</dbReference>
<feature type="transmembrane region" description="Helical" evidence="8">
    <location>
        <begin position="327"/>
        <end position="347"/>
    </location>
</feature>
<feature type="transmembrane region" description="Helical" evidence="8">
    <location>
        <begin position="107"/>
        <end position="126"/>
    </location>
</feature>
<proteinExistence type="predicted"/>
<name>A0ABU5N038_9BACT</name>
<evidence type="ECO:0000313" key="10">
    <source>
        <dbReference type="Proteomes" id="UP001290861"/>
    </source>
</evidence>
<evidence type="ECO:0000313" key="9">
    <source>
        <dbReference type="EMBL" id="MDZ8119817.1"/>
    </source>
</evidence>
<keyword evidence="10" id="KW-1185">Reference proteome</keyword>
<comment type="caution">
    <text evidence="9">The sequence shown here is derived from an EMBL/GenBank/DDBJ whole genome shotgun (WGS) entry which is preliminary data.</text>
</comment>
<accession>A0ABU5N038</accession>